<gene>
    <name evidence="1" type="ORF">NPIL_446711</name>
</gene>
<keyword evidence="2" id="KW-1185">Reference proteome</keyword>
<dbReference type="EMBL" id="BMAW01000742">
    <property type="protein sequence ID" value="GFS70506.1"/>
    <property type="molecule type" value="Genomic_DNA"/>
</dbReference>
<name>A0A8X6MP33_NEPPI</name>
<protein>
    <submittedName>
        <fullName evidence="1">Uncharacterized protein</fullName>
    </submittedName>
</protein>
<dbReference type="AlphaFoldDB" id="A0A8X6MP33"/>
<comment type="caution">
    <text evidence="1">The sequence shown here is derived from an EMBL/GenBank/DDBJ whole genome shotgun (WGS) entry which is preliminary data.</text>
</comment>
<accession>A0A8X6MP33</accession>
<organism evidence="1 2">
    <name type="scientific">Nephila pilipes</name>
    <name type="common">Giant wood spider</name>
    <name type="synonym">Nephila maculata</name>
    <dbReference type="NCBI Taxonomy" id="299642"/>
    <lineage>
        <taxon>Eukaryota</taxon>
        <taxon>Metazoa</taxon>
        <taxon>Ecdysozoa</taxon>
        <taxon>Arthropoda</taxon>
        <taxon>Chelicerata</taxon>
        <taxon>Arachnida</taxon>
        <taxon>Araneae</taxon>
        <taxon>Araneomorphae</taxon>
        <taxon>Entelegynae</taxon>
        <taxon>Araneoidea</taxon>
        <taxon>Nephilidae</taxon>
        <taxon>Nephila</taxon>
    </lineage>
</organism>
<sequence>MIIYFQHCRWFKSRIGTSTKIPSAGAFLVMMDLKPGFSKNRDPKDLMAQVPPLARVNSTDLSYVLFGSQVVSGLRPMIKEKKVFHPVCLCTVSNMLG</sequence>
<dbReference type="Proteomes" id="UP000887013">
    <property type="component" value="Unassembled WGS sequence"/>
</dbReference>
<reference evidence="1" key="1">
    <citation type="submission" date="2020-08" db="EMBL/GenBank/DDBJ databases">
        <title>Multicomponent nature underlies the extraordinary mechanical properties of spider dragline silk.</title>
        <authorList>
            <person name="Kono N."/>
            <person name="Nakamura H."/>
            <person name="Mori M."/>
            <person name="Yoshida Y."/>
            <person name="Ohtoshi R."/>
            <person name="Malay A.D."/>
            <person name="Moran D.A.P."/>
            <person name="Tomita M."/>
            <person name="Numata K."/>
            <person name="Arakawa K."/>
        </authorList>
    </citation>
    <scope>NUCLEOTIDE SEQUENCE</scope>
</reference>
<evidence type="ECO:0000313" key="2">
    <source>
        <dbReference type="Proteomes" id="UP000887013"/>
    </source>
</evidence>
<evidence type="ECO:0000313" key="1">
    <source>
        <dbReference type="EMBL" id="GFS70506.1"/>
    </source>
</evidence>
<proteinExistence type="predicted"/>